<dbReference type="Proteomes" id="UP000010793">
    <property type="component" value="Chromosome"/>
</dbReference>
<dbReference type="RefSeq" id="WP_015274578.1">
    <property type="nucleotide sequence ID" value="NC_019908.1"/>
</dbReference>
<reference evidence="2 3" key="1">
    <citation type="journal article" date="2013" name="Genome Announc.">
        <title>Complete Genome Sequence of the Porcine Strain Brachyspira pilosicoli P43/6/78(T.).</title>
        <authorList>
            <person name="Lin C."/>
            <person name="den Bakker H.C."/>
            <person name="Suzuki H."/>
            <person name="Lefebure T."/>
            <person name="Ponnala L."/>
            <person name="Sun Q."/>
            <person name="Stanhope M.J."/>
            <person name="Wiedmann M."/>
            <person name="Duhamel G.E."/>
        </authorList>
    </citation>
    <scope>NUCLEOTIDE SEQUENCE [LARGE SCALE GENOMIC DNA]</scope>
    <source>
        <strain evidence="2 3">P43/6/78</strain>
    </source>
</reference>
<keyword evidence="1" id="KW-1133">Transmembrane helix</keyword>
<organism evidence="2 3">
    <name type="scientific">Brachyspira pilosicoli P43/6/78</name>
    <dbReference type="NCBI Taxonomy" id="1042417"/>
    <lineage>
        <taxon>Bacteria</taxon>
        <taxon>Pseudomonadati</taxon>
        <taxon>Spirochaetota</taxon>
        <taxon>Spirochaetia</taxon>
        <taxon>Brachyspirales</taxon>
        <taxon>Brachyspiraceae</taxon>
        <taxon>Brachyspira</taxon>
    </lineage>
</organism>
<dbReference type="KEGG" id="bpip:BPP43_07730"/>
<dbReference type="EMBL" id="CP002873">
    <property type="protein sequence ID" value="AGA66756.1"/>
    <property type="molecule type" value="Genomic_DNA"/>
</dbReference>
<keyword evidence="3" id="KW-1185">Reference proteome</keyword>
<evidence type="ECO:0000256" key="1">
    <source>
        <dbReference type="SAM" id="Phobius"/>
    </source>
</evidence>
<proteinExistence type="predicted"/>
<keyword evidence="1" id="KW-0472">Membrane</keyword>
<accession>A0A3B6VLI5</accession>
<keyword evidence="1" id="KW-0812">Transmembrane</keyword>
<protein>
    <submittedName>
        <fullName evidence="2">Uncharacterized protein</fullName>
    </submittedName>
</protein>
<sequence>MRKRKKDKEEKIDVRGIIAILFVIVLTMGMILFIMNVPDILNKYDVVNNKSETMYKYSKKHDLLNLIRDFITYRRRYIRFAWIDV</sequence>
<evidence type="ECO:0000313" key="3">
    <source>
        <dbReference type="Proteomes" id="UP000010793"/>
    </source>
</evidence>
<evidence type="ECO:0000313" key="2">
    <source>
        <dbReference type="EMBL" id="AGA66756.1"/>
    </source>
</evidence>
<gene>
    <name evidence="2" type="ORF">BPP43_07730</name>
</gene>
<name>A0A3B6VLI5_BRAPL</name>
<feature type="transmembrane region" description="Helical" evidence="1">
    <location>
        <begin position="12"/>
        <end position="35"/>
    </location>
</feature>
<dbReference type="AlphaFoldDB" id="A0A3B6VLI5"/>